<keyword evidence="2" id="KW-1133">Transmembrane helix</keyword>
<accession>A0A1F5MIY6</accession>
<proteinExistence type="predicted"/>
<feature type="compositionally biased region" description="Pro residues" evidence="1">
    <location>
        <begin position="12"/>
        <end position="21"/>
    </location>
</feature>
<feature type="region of interest" description="Disordered" evidence="1">
    <location>
        <begin position="1"/>
        <end position="23"/>
    </location>
</feature>
<feature type="transmembrane region" description="Helical" evidence="2">
    <location>
        <begin position="30"/>
        <end position="50"/>
    </location>
</feature>
<dbReference type="EMBL" id="MFDO01000019">
    <property type="protein sequence ID" value="OGE65323.1"/>
    <property type="molecule type" value="Genomic_DNA"/>
</dbReference>
<feature type="compositionally biased region" description="Low complexity" evidence="1">
    <location>
        <begin position="1"/>
        <end position="11"/>
    </location>
</feature>
<dbReference type="AlphaFoldDB" id="A0A1F5MIY6"/>
<evidence type="ECO:0000256" key="2">
    <source>
        <dbReference type="SAM" id="Phobius"/>
    </source>
</evidence>
<sequence>MVPTPAGVVPNPTVPGVPVPQPAKGGRSKLFLIIGVVVLLLAAGGVYYYLQQSQTKEAEQAPVTQSSEDASITALKKELESLAITEVEADFTAVDKDLNSL</sequence>
<dbReference type="Proteomes" id="UP000178017">
    <property type="component" value="Unassembled WGS sequence"/>
</dbReference>
<name>A0A1F5MIY6_9BACT</name>
<evidence type="ECO:0000313" key="3">
    <source>
        <dbReference type="EMBL" id="OGE65323.1"/>
    </source>
</evidence>
<protein>
    <submittedName>
        <fullName evidence="3">Uncharacterized protein</fullName>
    </submittedName>
</protein>
<evidence type="ECO:0000313" key="4">
    <source>
        <dbReference type="Proteomes" id="UP000178017"/>
    </source>
</evidence>
<reference evidence="3 4" key="1">
    <citation type="journal article" date="2016" name="Nat. Commun.">
        <title>Thousands of microbial genomes shed light on interconnected biogeochemical processes in an aquifer system.</title>
        <authorList>
            <person name="Anantharaman K."/>
            <person name="Brown C.T."/>
            <person name="Hug L.A."/>
            <person name="Sharon I."/>
            <person name="Castelle C.J."/>
            <person name="Probst A.J."/>
            <person name="Thomas B.C."/>
            <person name="Singh A."/>
            <person name="Wilkins M.J."/>
            <person name="Karaoz U."/>
            <person name="Brodie E.L."/>
            <person name="Williams K.H."/>
            <person name="Hubbard S.S."/>
            <person name="Banfield J.F."/>
        </authorList>
    </citation>
    <scope>NUCLEOTIDE SEQUENCE [LARGE SCALE GENOMIC DNA]</scope>
</reference>
<organism evidence="3 4">
    <name type="scientific">Candidatus Daviesbacteria bacterium RIFCSPLOWO2_01_FULL_40_24</name>
    <dbReference type="NCBI Taxonomy" id="1797787"/>
    <lineage>
        <taxon>Bacteria</taxon>
        <taxon>Candidatus Daviesiibacteriota</taxon>
    </lineage>
</organism>
<evidence type="ECO:0000256" key="1">
    <source>
        <dbReference type="SAM" id="MobiDB-lite"/>
    </source>
</evidence>
<gene>
    <name evidence="3" type="ORF">A3B49_03500</name>
</gene>
<keyword evidence="2" id="KW-0472">Membrane</keyword>
<keyword evidence="2" id="KW-0812">Transmembrane</keyword>
<comment type="caution">
    <text evidence="3">The sequence shown here is derived from an EMBL/GenBank/DDBJ whole genome shotgun (WGS) entry which is preliminary data.</text>
</comment>